<protein>
    <submittedName>
        <fullName evidence="1">Uncharacterized protein</fullName>
    </submittedName>
</protein>
<dbReference type="Proteomes" id="UP000784294">
    <property type="component" value="Unassembled WGS sequence"/>
</dbReference>
<comment type="caution">
    <text evidence="1">The sequence shown here is derived from an EMBL/GenBank/DDBJ whole genome shotgun (WGS) entry which is preliminary data.</text>
</comment>
<evidence type="ECO:0000313" key="2">
    <source>
        <dbReference type="Proteomes" id="UP000784294"/>
    </source>
</evidence>
<dbReference type="AlphaFoldDB" id="A0A3S5BX12"/>
<dbReference type="EMBL" id="CAAALY010289675">
    <property type="protein sequence ID" value="VEL44106.1"/>
    <property type="molecule type" value="Genomic_DNA"/>
</dbReference>
<accession>A0A3S5BX12</accession>
<gene>
    <name evidence="1" type="ORF">PXEA_LOCUS37546</name>
</gene>
<sequence length="164" mass="18323">MSFIWLVETASTRASVLSLGAQVALFLALWLCGAPHPAPIRAFSFAPYHSLYIPHDLLTTTAHSVACFDTLSSCRAELDLSVNSLDNNTFVHLPSTGRWLGRERVYFSLHFASLFKRIKYGKINFFSPRIHNSALLASVQWQFGTITNRPGWPRVLLESVVGTN</sequence>
<reference evidence="1" key="1">
    <citation type="submission" date="2018-11" db="EMBL/GenBank/DDBJ databases">
        <authorList>
            <consortium name="Pathogen Informatics"/>
        </authorList>
    </citation>
    <scope>NUCLEOTIDE SEQUENCE</scope>
</reference>
<name>A0A3S5BX12_9PLAT</name>
<evidence type="ECO:0000313" key="1">
    <source>
        <dbReference type="EMBL" id="VEL44106.1"/>
    </source>
</evidence>
<proteinExistence type="predicted"/>
<keyword evidence="2" id="KW-1185">Reference proteome</keyword>
<organism evidence="1 2">
    <name type="scientific">Protopolystoma xenopodis</name>
    <dbReference type="NCBI Taxonomy" id="117903"/>
    <lineage>
        <taxon>Eukaryota</taxon>
        <taxon>Metazoa</taxon>
        <taxon>Spiralia</taxon>
        <taxon>Lophotrochozoa</taxon>
        <taxon>Platyhelminthes</taxon>
        <taxon>Monogenea</taxon>
        <taxon>Polyopisthocotylea</taxon>
        <taxon>Polystomatidea</taxon>
        <taxon>Polystomatidae</taxon>
        <taxon>Protopolystoma</taxon>
    </lineage>
</organism>